<proteinExistence type="predicted"/>
<evidence type="ECO:0000313" key="1">
    <source>
        <dbReference type="EMBL" id="MBX36243.1"/>
    </source>
</evidence>
<accession>A0A2P2N184</accession>
<organism evidence="1">
    <name type="scientific">Rhizophora mucronata</name>
    <name type="common">Asiatic mangrove</name>
    <dbReference type="NCBI Taxonomy" id="61149"/>
    <lineage>
        <taxon>Eukaryota</taxon>
        <taxon>Viridiplantae</taxon>
        <taxon>Streptophyta</taxon>
        <taxon>Embryophyta</taxon>
        <taxon>Tracheophyta</taxon>
        <taxon>Spermatophyta</taxon>
        <taxon>Magnoliopsida</taxon>
        <taxon>eudicotyledons</taxon>
        <taxon>Gunneridae</taxon>
        <taxon>Pentapetalae</taxon>
        <taxon>rosids</taxon>
        <taxon>fabids</taxon>
        <taxon>Malpighiales</taxon>
        <taxon>Rhizophoraceae</taxon>
        <taxon>Rhizophora</taxon>
    </lineage>
</organism>
<sequence length="17" mass="1878">MIYSIAICSEELHALAN</sequence>
<reference evidence="1" key="1">
    <citation type="submission" date="2018-02" db="EMBL/GenBank/DDBJ databases">
        <title>Rhizophora mucronata_Transcriptome.</title>
        <authorList>
            <person name="Meera S.P."/>
            <person name="Sreeshan A."/>
            <person name="Augustine A."/>
        </authorList>
    </citation>
    <scope>NUCLEOTIDE SEQUENCE</scope>
    <source>
        <tissue evidence="1">Leaf</tissue>
    </source>
</reference>
<dbReference type="AlphaFoldDB" id="A0A2P2N184"/>
<name>A0A2P2N184_RHIMU</name>
<dbReference type="EMBL" id="GGEC01055759">
    <property type="protein sequence ID" value="MBX36243.1"/>
    <property type="molecule type" value="Transcribed_RNA"/>
</dbReference>
<protein>
    <submittedName>
        <fullName evidence="1">Uncharacterized protein</fullName>
    </submittedName>
</protein>